<sequence length="52" mass="6036">MSDKPEEVKKPDVSEVTKFKREKLKKTRTEEKIRLPSQEEIEAEKKSSVSSS</sequence>
<dbReference type="InterPro" id="IPR038386">
    <property type="entry name" value="Beta-thymosin_sf"/>
</dbReference>
<organism evidence="6 7">
    <name type="scientific">Callorhinchus milii</name>
    <name type="common">Ghost shark</name>
    <dbReference type="NCBI Taxonomy" id="7868"/>
    <lineage>
        <taxon>Eukaryota</taxon>
        <taxon>Metazoa</taxon>
        <taxon>Chordata</taxon>
        <taxon>Craniata</taxon>
        <taxon>Vertebrata</taxon>
        <taxon>Chondrichthyes</taxon>
        <taxon>Holocephali</taxon>
        <taxon>Chimaeriformes</taxon>
        <taxon>Callorhinchidae</taxon>
        <taxon>Callorhinchus</taxon>
    </lineage>
</organism>
<dbReference type="Proteomes" id="UP000314986">
    <property type="component" value="Unassembled WGS sequence"/>
</dbReference>
<reference evidence="7" key="2">
    <citation type="journal article" date="2007" name="PLoS Biol.">
        <title>Survey sequencing and comparative analysis of the elephant shark (Callorhinchus milii) genome.</title>
        <authorList>
            <person name="Venkatesh B."/>
            <person name="Kirkness E.F."/>
            <person name="Loh Y.H."/>
            <person name="Halpern A.L."/>
            <person name="Lee A.P."/>
            <person name="Johnson J."/>
            <person name="Dandona N."/>
            <person name="Viswanathan L.D."/>
            <person name="Tay A."/>
            <person name="Venter J.C."/>
            <person name="Strausberg R.L."/>
            <person name="Brenner S."/>
        </authorList>
    </citation>
    <scope>NUCLEOTIDE SEQUENCE [LARGE SCALE GENOMIC DNA]</scope>
</reference>
<evidence type="ECO:0000313" key="7">
    <source>
        <dbReference type="Proteomes" id="UP000314986"/>
    </source>
</evidence>
<name>A0A4W3JTN3_CALMI</name>
<dbReference type="GO" id="GO:0007015">
    <property type="term" value="P:actin filament organization"/>
    <property type="evidence" value="ECO:0007669"/>
    <property type="project" value="InterPro"/>
</dbReference>
<dbReference type="AlphaFoldDB" id="A0A4W3JTN3"/>
<evidence type="ECO:0008006" key="8">
    <source>
        <dbReference type="Google" id="ProtNLM"/>
    </source>
</evidence>
<dbReference type="InParanoid" id="A0A4W3JTN3"/>
<dbReference type="GO" id="GO:0030334">
    <property type="term" value="P:regulation of cell migration"/>
    <property type="evidence" value="ECO:0007669"/>
    <property type="project" value="TreeGrafter"/>
</dbReference>
<evidence type="ECO:0000256" key="4">
    <source>
        <dbReference type="ARBA" id="ARBA00023212"/>
    </source>
</evidence>
<evidence type="ECO:0000256" key="2">
    <source>
        <dbReference type="ARBA" id="ARBA00009511"/>
    </source>
</evidence>
<keyword evidence="3" id="KW-0963">Cytoplasm</keyword>
<reference evidence="6" key="4">
    <citation type="submission" date="2025-08" db="UniProtKB">
        <authorList>
            <consortium name="Ensembl"/>
        </authorList>
    </citation>
    <scope>IDENTIFICATION</scope>
</reference>
<evidence type="ECO:0000256" key="1">
    <source>
        <dbReference type="ARBA" id="ARBA00004245"/>
    </source>
</evidence>
<dbReference type="PANTHER" id="PTHR12021">
    <property type="entry name" value="THYMOSIN BETA"/>
    <property type="match status" value="1"/>
</dbReference>
<dbReference type="Gene3D" id="1.20.5.520">
    <property type="entry name" value="Single helix bin"/>
    <property type="match status" value="1"/>
</dbReference>
<accession>A0A4W3JTN3</accession>
<evidence type="ECO:0000256" key="3">
    <source>
        <dbReference type="ARBA" id="ARBA00022490"/>
    </source>
</evidence>
<dbReference type="OMA" id="CMLVKAE"/>
<feature type="compositionally biased region" description="Basic and acidic residues" evidence="5">
    <location>
        <begin position="43"/>
        <end position="52"/>
    </location>
</feature>
<comment type="subcellular location">
    <subcellularLocation>
        <location evidence="1">Cytoplasm</location>
        <location evidence="1">Cytoskeleton</location>
    </subcellularLocation>
</comment>
<keyword evidence="7" id="KW-1185">Reference proteome</keyword>
<reference evidence="6" key="5">
    <citation type="submission" date="2025-09" db="UniProtKB">
        <authorList>
            <consortium name="Ensembl"/>
        </authorList>
    </citation>
    <scope>IDENTIFICATION</scope>
</reference>
<feature type="region of interest" description="Disordered" evidence="5">
    <location>
        <begin position="24"/>
        <end position="52"/>
    </location>
</feature>
<dbReference type="GO" id="GO:0005856">
    <property type="term" value="C:cytoskeleton"/>
    <property type="evidence" value="ECO:0007669"/>
    <property type="project" value="UniProtKB-SubCell"/>
</dbReference>
<protein>
    <recommendedName>
        <fullName evidence="8">Thymosin beta</fullName>
    </recommendedName>
</protein>
<dbReference type="FunFam" id="1.20.5.520:FF:000001">
    <property type="entry name" value="Thymosin beta"/>
    <property type="match status" value="1"/>
</dbReference>
<evidence type="ECO:0000313" key="6">
    <source>
        <dbReference type="Ensembl" id="ENSCMIP00000042531.1"/>
    </source>
</evidence>
<proteinExistence type="inferred from homology"/>
<dbReference type="PANTHER" id="PTHR12021:SF26">
    <property type="entry name" value="THYMOSIN BETA"/>
    <property type="match status" value="1"/>
</dbReference>
<dbReference type="Ensembl" id="ENSCMIT00000043150.1">
    <property type="protein sequence ID" value="ENSCMIP00000042531.1"/>
    <property type="gene ID" value="ENSCMIG00000017689.1"/>
</dbReference>
<comment type="similarity">
    <text evidence="2">Belongs to the thymosin beta family.</text>
</comment>
<dbReference type="Pfam" id="PF01290">
    <property type="entry name" value="Thymosin"/>
    <property type="match status" value="1"/>
</dbReference>
<reference evidence="7" key="3">
    <citation type="journal article" date="2014" name="Nature">
        <title>Elephant shark genome provides unique insights into gnathostome evolution.</title>
        <authorList>
            <consortium name="International Elephant Shark Genome Sequencing Consortium"/>
            <person name="Venkatesh B."/>
            <person name="Lee A.P."/>
            <person name="Ravi V."/>
            <person name="Maurya A.K."/>
            <person name="Lian M.M."/>
            <person name="Swann J.B."/>
            <person name="Ohta Y."/>
            <person name="Flajnik M.F."/>
            <person name="Sutoh Y."/>
            <person name="Kasahara M."/>
            <person name="Hoon S."/>
            <person name="Gangu V."/>
            <person name="Roy S.W."/>
            <person name="Irimia M."/>
            <person name="Korzh V."/>
            <person name="Kondrychyn I."/>
            <person name="Lim Z.W."/>
            <person name="Tay B.H."/>
            <person name="Tohari S."/>
            <person name="Kong K.W."/>
            <person name="Ho S."/>
            <person name="Lorente-Galdos B."/>
            <person name="Quilez J."/>
            <person name="Marques-Bonet T."/>
            <person name="Raney B.J."/>
            <person name="Ingham P.W."/>
            <person name="Tay A."/>
            <person name="Hillier L.W."/>
            <person name="Minx P."/>
            <person name="Boehm T."/>
            <person name="Wilson R.K."/>
            <person name="Brenner S."/>
            <person name="Warren W.C."/>
        </authorList>
    </citation>
    <scope>NUCLEOTIDE SEQUENCE [LARGE SCALE GENOMIC DNA]</scope>
</reference>
<dbReference type="GO" id="GO:0005737">
    <property type="term" value="C:cytoplasm"/>
    <property type="evidence" value="ECO:0007669"/>
    <property type="project" value="TreeGrafter"/>
</dbReference>
<dbReference type="GO" id="GO:0003785">
    <property type="term" value="F:actin monomer binding"/>
    <property type="evidence" value="ECO:0007669"/>
    <property type="project" value="InterPro"/>
</dbReference>
<dbReference type="InterPro" id="IPR001152">
    <property type="entry name" value="Beta-thymosin"/>
</dbReference>
<evidence type="ECO:0000256" key="5">
    <source>
        <dbReference type="SAM" id="MobiDB-lite"/>
    </source>
</evidence>
<keyword evidence="4" id="KW-0206">Cytoskeleton</keyword>
<reference evidence="7" key="1">
    <citation type="journal article" date="2006" name="Science">
        <title>Ancient noncoding elements conserved in the human genome.</title>
        <authorList>
            <person name="Venkatesh B."/>
            <person name="Kirkness E.F."/>
            <person name="Loh Y.H."/>
            <person name="Halpern A.L."/>
            <person name="Lee A.P."/>
            <person name="Johnson J."/>
            <person name="Dandona N."/>
            <person name="Viswanathan L.D."/>
            <person name="Tay A."/>
            <person name="Venter J.C."/>
            <person name="Strausberg R.L."/>
            <person name="Brenner S."/>
        </authorList>
    </citation>
    <scope>NUCLEOTIDE SEQUENCE [LARGE SCALE GENOMIC DNA]</scope>
</reference>
<dbReference type="SMART" id="SM00152">
    <property type="entry name" value="THY"/>
    <property type="match status" value="1"/>
</dbReference>